<keyword evidence="1" id="KW-0732">Signal</keyword>
<organism evidence="2 3">
    <name type="scientific">Plectus sambesii</name>
    <dbReference type="NCBI Taxonomy" id="2011161"/>
    <lineage>
        <taxon>Eukaryota</taxon>
        <taxon>Metazoa</taxon>
        <taxon>Ecdysozoa</taxon>
        <taxon>Nematoda</taxon>
        <taxon>Chromadorea</taxon>
        <taxon>Plectida</taxon>
        <taxon>Plectina</taxon>
        <taxon>Plectoidea</taxon>
        <taxon>Plectidae</taxon>
        <taxon>Plectus</taxon>
    </lineage>
</organism>
<dbReference type="AlphaFoldDB" id="A0A914WSA7"/>
<evidence type="ECO:0000313" key="3">
    <source>
        <dbReference type="WBParaSite" id="PSAMB.scaffold4702size13804.g25020.t1"/>
    </source>
</evidence>
<feature type="chain" id="PRO_5037203064" evidence="1">
    <location>
        <begin position="21"/>
        <end position="92"/>
    </location>
</feature>
<accession>A0A914WSA7</accession>
<keyword evidence="2" id="KW-1185">Reference proteome</keyword>
<protein>
    <submittedName>
        <fullName evidence="3">Uncharacterized protein</fullName>
    </submittedName>
</protein>
<dbReference type="Proteomes" id="UP000887566">
    <property type="component" value="Unplaced"/>
</dbReference>
<feature type="signal peptide" evidence="1">
    <location>
        <begin position="1"/>
        <end position="20"/>
    </location>
</feature>
<dbReference type="WBParaSite" id="PSAMB.scaffold4702size13804.g25020.t1">
    <property type="protein sequence ID" value="PSAMB.scaffold4702size13804.g25020.t1"/>
    <property type="gene ID" value="PSAMB.scaffold4702size13804.g25020"/>
</dbReference>
<sequence length="92" mass="9913">MGGIVRALLAFCLDLDTVDVEELSVKYRRDDSSRCPVEDKAPSIRLYHHPRKAVAPSGFNQCKDGLAPAGAPSQSQLNAVDVQVGAFLDIDS</sequence>
<reference evidence="3" key="1">
    <citation type="submission" date="2022-11" db="UniProtKB">
        <authorList>
            <consortium name="WormBaseParasite"/>
        </authorList>
    </citation>
    <scope>IDENTIFICATION</scope>
</reference>
<evidence type="ECO:0000256" key="1">
    <source>
        <dbReference type="SAM" id="SignalP"/>
    </source>
</evidence>
<evidence type="ECO:0000313" key="2">
    <source>
        <dbReference type="Proteomes" id="UP000887566"/>
    </source>
</evidence>
<name>A0A914WSA7_9BILA</name>
<proteinExistence type="predicted"/>